<evidence type="ECO:0000256" key="2">
    <source>
        <dbReference type="ARBA" id="ARBA00022692"/>
    </source>
</evidence>
<dbReference type="Pfam" id="PF04193">
    <property type="entry name" value="PQ-loop"/>
    <property type="match status" value="2"/>
</dbReference>
<sequence length="301" mass="34040">MADECPPDFYNPSLHHEYDMSLVSMSTVGTIMGITIGILSMLSYLPQIIKIYNKKSIRGLNIIYICFCTTNQFYAASNAVILNLPKMMACAQVGFFKCYSSLLAMIQICGLWAMFFPIPLLFVLFHNNREAVTNEIQFRKKKIEFRWTVVLFIFTILDVVVVSFVSILAIAIQGPCSPVARNLAIVLGFISGMIVIFQWMPQLYSTYKFKGAGSISVITLVIQAPGGLVNLAFLIFVSKEKFSTWFSFFTNNVQLFILLSMIIYYHLKSKKKKKTSITDDVDSNKIPLLDSELVTDNKIID</sequence>
<dbReference type="Proteomes" id="UP001150062">
    <property type="component" value="Unassembled WGS sequence"/>
</dbReference>
<feature type="transmembrane region" description="Helical" evidence="5">
    <location>
        <begin position="62"/>
        <end position="82"/>
    </location>
</feature>
<accession>A0AAV7ZPH9</accession>
<dbReference type="PANTHER" id="PTHR16201">
    <property type="entry name" value="SEVEN TRANSMEMBRANE PROTEIN 1-RELATED"/>
    <property type="match status" value="1"/>
</dbReference>
<comment type="subcellular location">
    <subcellularLocation>
        <location evidence="1">Membrane</location>
        <topology evidence="1">Multi-pass membrane protein</topology>
    </subcellularLocation>
</comment>
<feature type="transmembrane region" description="Helical" evidence="5">
    <location>
        <begin position="102"/>
        <end position="126"/>
    </location>
</feature>
<evidence type="ECO:0000256" key="4">
    <source>
        <dbReference type="ARBA" id="ARBA00023136"/>
    </source>
</evidence>
<feature type="transmembrane region" description="Helical" evidence="5">
    <location>
        <begin position="179"/>
        <end position="200"/>
    </location>
</feature>
<dbReference type="Gene3D" id="1.20.1280.290">
    <property type="match status" value="2"/>
</dbReference>
<evidence type="ECO:0000256" key="5">
    <source>
        <dbReference type="SAM" id="Phobius"/>
    </source>
</evidence>
<keyword evidence="4 5" id="KW-0472">Membrane</keyword>
<dbReference type="EMBL" id="JANTQA010000029">
    <property type="protein sequence ID" value="KAJ3441744.1"/>
    <property type="molecule type" value="Genomic_DNA"/>
</dbReference>
<comment type="caution">
    <text evidence="6">The sequence shown here is derived from an EMBL/GenBank/DDBJ whole genome shotgun (WGS) entry which is preliminary data.</text>
</comment>
<dbReference type="EMBL" id="JAOAOG010000288">
    <property type="protein sequence ID" value="KAJ6232810.1"/>
    <property type="molecule type" value="Genomic_DNA"/>
</dbReference>
<feature type="transmembrane region" description="Helical" evidence="5">
    <location>
        <begin position="147"/>
        <end position="173"/>
    </location>
</feature>
<dbReference type="PANTHER" id="PTHR16201:SF11">
    <property type="entry name" value="PQ-LOOP REPEAT-CONTAINING PROTEIN"/>
    <property type="match status" value="1"/>
</dbReference>
<keyword evidence="3 5" id="KW-1133">Transmembrane helix</keyword>
<feature type="transmembrane region" description="Helical" evidence="5">
    <location>
        <begin position="242"/>
        <end position="267"/>
    </location>
</feature>
<dbReference type="AlphaFoldDB" id="A0AAV7ZPH9"/>
<evidence type="ECO:0000256" key="1">
    <source>
        <dbReference type="ARBA" id="ARBA00004141"/>
    </source>
</evidence>
<feature type="transmembrane region" description="Helical" evidence="5">
    <location>
        <begin position="20"/>
        <end position="42"/>
    </location>
</feature>
<reference evidence="6" key="2">
    <citation type="submission" date="2022-08" db="EMBL/GenBank/DDBJ databases">
        <title>Novel sulphate-reducing endosymbionts in the free-living metamonad Anaeramoeba.</title>
        <authorList>
            <person name="Jerlstrom-Hultqvist J."/>
            <person name="Cepicka I."/>
            <person name="Gallot-Lavallee L."/>
            <person name="Salas-Leiva D."/>
            <person name="Curtis B.A."/>
            <person name="Zahonova K."/>
            <person name="Pipaliya S."/>
            <person name="Dacks J."/>
            <person name="Roger A.J."/>
        </authorList>
    </citation>
    <scope>NUCLEOTIDE SEQUENCE</scope>
    <source>
        <strain evidence="6">Busselton2</strain>
    </source>
</reference>
<proteinExistence type="predicted"/>
<reference evidence="7" key="1">
    <citation type="submission" date="2022-08" db="EMBL/GenBank/DDBJ databases">
        <title>Novel sulfate-reducing endosymbionts in the free-living metamonad Anaeramoeba.</title>
        <authorList>
            <person name="Jerlstrom-Hultqvist J."/>
            <person name="Cepicka I."/>
            <person name="Gallot-Lavallee L."/>
            <person name="Salas-Leiva D."/>
            <person name="Curtis B.A."/>
            <person name="Zahonova K."/>
            <person name="Pipaliya S."/>
            <person name="Dacks J."/>
            <person name="Roger A.J."/>
        </authorList>
    </citation>
    <scope>NUCLEOTIDE SEQUENCE</scope>
    <source>
        <strain evidence="7">Schooner1</strain>
    </source>
</reference>
<gene>
    <name evidence="6" type="ORF">M0812_13758</name>
    <name evidence="7" type="ORF">M0813_04617</name>
</gene>
<evidence type="ECO:0000256" key="3">
    <source>
        <dbReference type="ARBA" id="ARBA00022989"/>
    </source>
</evidence>
<dbReference type="SMART" id="SM00679">
    <property type="entry name" value="CTNS"/>
    <property type="match status" value="2"/>
</dbReference>
<dbReference type="InterPro" id="IPR051415">
    <property type="entry name" value="LAAT-1"/>
</dbReference>
<evidence type="ECO:0000313" key="8">
    <source>
        <dbReference type="Proteomes" id="UP001146793"/>
    </source>
</evidence>
<evidence type="ECO:0000313" key="7">
    <source>
        <dbReference type="EMBL" id="KAJ6232810.1"/>
    </source>
</evidence>
<dbReference type="Proteomes" id="UP001146793">
    <property type="component" value="Unassembled WGS sequence"/>
</dbReference>
<evidence type="ECO:0000313" key="9">
    <source>
        <dbReference type="Proteomes" id="UP001150062"/>
    </source>
</evidence>
<evidence type="ECO:0000313" key="6">
    <source>
        <dbReference type="EMBL" id="KAJ3441744.1"/>
    </source>
</evidence>
<protein>
    <submittedName>
        <fullName evidence="6">Pq loop repeat protein</fullName>
    </submittedName>
</protein>
<organism evidence="6 8">
    <name type="scientific">Anaeramoeba flamelloides</name>
    <dbReference type="NCBI Taxonomy" id="1746091"/>
    <lineage>
        <taxon>Eukaryota</taxon>
        <taxon>Metamonada</taxon>
        <taxon>Anaeramoebidae</taxon>
        <taxon>Anaeramoeba</taxon>
    </lineage>
</organism>
<name>A0AAV7ZPH9_9EUKA</name>
<dbReference type="GO" id="GO:0016020">
    <property type="term" value="C:membrane"/>
    <property type="evidence" value="ECO:0007669"/>
    <property type="project" value="UniProtKB-SubCell"/>
</dbReference>
<feature type="transmembrane region" description="Helical" evidence="5">
    <location>
        <begin position="212"/>
        <end position="236"/>
    </location>
</feature>
<dbReference type="InterPro" id="IPR006603">
    <property type="entry name" value="PQ-loop_rpt"/>
</dbReference>
<keyword evidence="9" id="KW-1185">Reference proteome</keyword>
<keyword evidence="2 5" id="KW-0812">Transmembrane</keyword>